<gene>
    <name evidence="1" type="ORF">H4S07_003633</name>
</gene>
<evidence type="ECO:0000313" key="2">
    <source>
        <dbReference type="Proteomes" id="UP001140096"/>
    </source>
</evidence>
<sequence length="359" mass="40188">RPSSPMVGVHIVRYACGGISVHTKIRHLILDGNGAWRFYSAWAKLCQEQSKVYGKQSLVCPRDGEPLLISRSSMFSKLLTPISGQGAEYAKVVGHIDQMSQFFDRVIGRRLQASGVISADAYDYTVRKFALSHDAATRLKAVHGQLAGCSPAHKSFVRAHNITYVSTNDLVCAVFWRAITRAHYALDPSDPNTCMMLACDMRSRLGLPQTYTGNVSFPLVMHMDKSQMKQHTITDTATWIRHQLSVLSPAYVQHMSSVMACPDAMQRLVSIFHPSNSFFSASIVNRFPMFDMVDFGFGKPVHIDIPPYLTPGFSIWMPMRPTAQSAKAPTTFVDIALREDVYQLLLSDAEFCRYLEVMH</sequence>
<evidence type="ECO:0000313" key="1">
    <source>
        <dbReference type="EMBL" id="KAJ2807216.1"/>
    </source>
</evidence>
<protein>
    <submittedName>
        <fullName evidence="1">Uncharacterized protein</fullName>
    </submittedName>
</protein>
<comment type="caution">
    <text evidence="1">The sequence shown here is derived from an EMBL/GenBank/DDBJ whole genome shotgun (WGS) entry which is preliminary data.</text>
</comment>
<proteinExistence type="predicted"/>
<dbReference type="Proteomes" id="UP001140096">
    <property type="component" value="Unassembled WGS sequence"/>
</dbReference>
<organism evidence="1 2">
    <name type="scientific">Coemansia furcata</name>
    <dbReference type="NCBI Taxonomy" id="417177"/>
    <lineage>
        <taxon>Eukaryota</taxon>
        <taxon>Fungi</taxon>
        <taxon>Fungi incertae sedis</taxon>
        <taxon>Zoopagomycota</taxon>
        <taxon>Kickxellomycotina</taxon>
        <taxon>Kickxellomycetes</taxon>
        <taxon>Kickxellales</taxon>
        <taxon>Kickxellaceae</taxon>
        <taxon>Coemansia</taxon>
    </lineage>
</organism>
<name>A0ACC1LFQ8_9FUNG</name>
<reference evidence="1" key="1">
    <citation type="submission" date="2022-07" db="EMBL/GenBank/DDBJ databases">
        <title>Phylogenomic reconstructions and comparative analyses of Kickxellomycotina fungi.</title>
        <authorList>
            <person name="Reynolds N.K."/>
            <person name="Stajich J.E."/>
            <person name="Barry K."/>
            <person name="Grigoriev I.V."/>
            <person name="Crous P."/>
            <person name="Smith M.E."/>
        </authorList>
    </citation>
    <scope>NUCLEOTIDE SEQUENCE</scope>
    <source>
        <strain evidence="1">CBS 102833</strain>
    </source>
</reference>
<keyword evidence="2" id="KW-1185">Reference proteome</keyword>
<dbReference type="EMBL" id="JANBUP010001236">
    <property type="protein sequence ID" value="KAJ2807216.1"/>
    <property type="molecule type" value="Genomic_DNA"/>
</dbReference>
<feature type="non-terminal residue" evidence="1">
    <location>
        <position position="1"/>
    </location>
</feature>
<accession>A0ACC1LFQ8</accession>